<keyword evidence="2" id="KW-0479">Metal-binding</keyword>
<evidence type="ECO:0000256" key="1">
    <source>
        <dbReference type="ARBA" id="ARBA00022670"/>
    </source>
</evidence>
<accession>A0A270BVW3</accession>
<dbReference type="STRING" id="1231343.Absy_014_172"/>
<dbReference type="OrthoDB" id="9804482at2"/>
<keyword evidence="4" id="KW-0862">Zinc</keyword>
<dbReference type="InterPro" id="IPR001405">
    <property type="entry name" value="UPF0758"/>
</dbReference>
<keyword evidence="3" id="KW-0378">Hydrolase</keyword>
<dbReference type="PANTHER" id="PTHR30471">
    <property type="entry name" value="DNA REPAIR PROTEIN RADC"/>
    <property type="match status" value="1"/>
</dbReference>
<name>A0A270BVW3_9PROT</name>
<keyword evidence="1" id="KW-0645">Protease</keyword>
<comment type="caution">
    <text evidence="8">The sequence shown here is derived from an EMBL/GenBank/DDBJ whole genome shotgun (WGS) entry which is preliminary data.</text>
</comment>
<dbReference type="Proteomes" id="UP000216033">
    <property type="component" value="Unassembled WGS sequence"/>
</dbReference>
<dbReference type="NCBIfam" id="TIGR00608">
    <property type="entry name" value="radc"/>
    <property type="match status" value="1"/>
</dbReference>
<dbReference type="GO" id="GO:0006508">
    <property type="term" value="P:proteolysis"/>
    <property type="evidence" value="ECO:0007669"/>
    <property type="project" value="UniProtKB-KW"/>
</dbReference>
<evidence type="ECO:0000256" key="2">
    <source>
        <dbReference type="ARBA" id="ARBA00022723"/>
    </source>
</evidence>
<sequence length="253" mass="27482">MAERTPEGWGMVSKSSTPSVRHGMADGSVFFAHARDGMARAMPLLAPEPRVAEEQHCLATLLAIARCNPAEARALAATLLAEYGTLAAVLRAAEQQEGSIRTQPEAVRVLLVVVRESAFRWQRARLGQGNILRQRPALNAYLLALLAREKTEQMRVLFLDAALRLMADEVLGRGTVDHAPVYPREIVRRALALGARSFVLVHNHPSGDATPSTEDLYMTQQIIAAAQIVGVQVADHLIVGKTQVLSMKEGGLL</sequence>
<protein>
    <recommendedName>
        <fullName evidence="7">MPN domain-containing protein</fullName>
    </recommendedName>
</protein>
<gene>
    <name evidence="8" type="ORF">B9K05_03080</name>
</gene>
<keyword evidence="5" id="KW-0482">Metalloprotease</keyword>
<evidence type="ECO:0000256" key="5">
    <source>
        <dbReference type="ARBA" id="ARBA00023049"/>
    </source>
</evidence>
<proteinExistence type="inferred from homology"/>
<evidence type="ECO:0000259" key="7">
    <source>
        <dbReference type="PROSITE" id="PS50249"/>
    </source>
</evidence>
<dbReference type="CDD" id="cd08071">
    <property type="entry name" value="MPN_DUF2466"/>
    <property type="match status" value="1"/>
</dbReference>
<feature type="domain" description="MPN" evidence="7">
    <location>
        <begin position="131"/>
        <end position="253"/>
    </location>
</feature>
<dbReference type="InterPro" id="IPR037518">
    <property type="entry name" value="MPN"/>
</dbReference>
<dbReference type="Pfam" id="PF04002">
    <property type="entry name" value="RadC"/>
    <property type="match status" value="1"/>
</dbReference>
<dbReference type="GO" id="GO:0046872">
    <property type="term" value="F:metal ion binding"/>
    <property type="evidence" value="ECO:0007669"/>
    <property type="project" value="UniProtKB-KW"/>
</dbReference>
<dbReference type="InterPro" id="IPR020891">
    <property type="entry name" value="UPF0758_CS"/>
</dbReference>
<dbReference type="GO" id="GO:0008237">
    <property type="term" value="F:metallopeptidase activity"/>
    <property type="evidence" value="ECO:0007669"/>
    <property type="project" value="UniProtKB-KW"/>
</dbReference>
<comment type="similarity">
    <text evidence="6">Belongs to the UPF0758 family.</text>
</comment>
<dbReference type="Gene3D" id="3.40.140.10">
    <property type="entry name" value="Cytidine Deaminase, domain 2"/>
    <property type="match status" value="1"/>
</dbReference>
<dbReference type="PROSITE" id="PS01302">
    <property type="entry name" value="UPF0758"/>
    <property type="match status" value="1"/>
</dbReference>
<reference evidence="8 9" key="1">
    <citation type="submission" date="2017-04" db="EMBL/GenBank/DDBJ databases">
        <title>Kefir bacterial isolates.</title>
        <authorList>
            <person name="Kim Y."/>
            <person name="Blasche S."/>
            <person name="Patil K.R."/>
        </authorList>
    </citation>
    <scope>NUCLEOTIDE SEQUENCE [LARGE SCALE GENOMIC DNA]</scope>
    <source>
        <strain evidence="8 9">KR-2</strain>
    </source>
</reference>
<evidence type="ECO:0000313" key="8">
    <source>
        <dbReference type="EMBL" id="PAL28286.1"/>
    </source>
</evidence>
<dbReference type="InterPro" id="IPR025657">
    <property type="entry name" value="RadC_JAB"/>
</dbReference>
<keyword evidence="9" id="KW-1185">Reference proteome</keyword>
<organism evidence="8 9">
    <name type="scientific">Acetobacter syzygii</name>
    <dbReference type="NCBI Taxonomy" id="146476"/>
    <lineage>
        <taxon>Bacteria</taxon>
        <taxon>Pseudomonadati</taxon>
        <taxon>Pseudomonadota</taxon>
        <taxon>Alphaproteobacteria</taxon>
        <taxon>Acetobacterales</taxon>
        <taxon>Acetobacteraceae</taxon>
        <taxon>Acetobacter</taxon>
    </lineage>
</organism>
<evidence type="ECO:0000256" key="3">
    <source>
        <dbReference type="ARBA" id="ARBA00022801"/>
    </source>
</evidence>
<dbReference type="PANTHER" id="PTHR30471:SF3">
    <property type="entry name" value="UPF0758 PROTEIN YEES-RELATED"/>
    <property type="match status" value="1"/>
</dbReference>
<evidence type="ECO:0000313" key="9">
    <source>
        <dbReference type="Proteomes" id="UP000216033"/>
    </source>
</evidence>
<evidence type="ECO:0000256" key="4">
    <source>
        <dbReference type="ARBA" id="ARBA00022833"/>
    </source>
</evidence>
<dbReference type="AlphaFoldDB" id="A0A270BVW3"/>
<dbReference type="PROSITE" id="PS50249">
    <property type="entry name" value="MPN"/>
    <property type="match status" value="1"/>
</dbReference>
<evidence type="ECO:0000256" key="6">
    <source>
        <dbReference type="RuleBase" id="RU003797"/>
    </source>
</evidence>
<dbReference type="EMBL" id="NDFP01000002">
    <property type="protein sequence ID" value="PAL28286.1"/>
    <property type="molecule type" value="Genomic_DNA"/>
</dbReference>
<dbReference type="SUPFAM" id="SSF102712">
    <property type="entry name" value="JAB1/MPN domain"/>
    <property type="match status" value="1"/>
</dbReference>